<feature type="compositionally biased region" description="Pro residues" evidence="6">
    <location>
        <begin position="20"/>
        <end position="30"/>
    </location>
</feature>
<proteinExistence type="predicted"/>
<evidence type="ECO:0000256" key="1">
    <source>
        <dbReference type="ARBA" id="ARBA00004651"/>
    </source>
</evidence>
<dbReference type="Pfam" id="PF06271">
    <property type="entry name" value="RDD"/>
    <property type="match status" value="1"/>
</dbReference>
<evidence type="ECO:0000256" key="2">
    <source>
        <dbReference type="ARBA" id="ARBA00022475"/>
    </source>
</evidence>
<keyword evidence="4 7" id="KW-1133">Transmembrane helix</keyword>
<evidence type="ECO:0000259" key="8">
    <source>
        <dbReference type="Pfam" id="PF06271"/>
    </source>
</evidence>
<dbReference type="EMBL" id="AP018365">
    <property type="protein sequence ID" value="BBA97623.1"/>
    <property type="molecule type" value="Genomic_DNA"/>
</dbReference>
<sequence length="234" mass="23842">MSSDQPGGGSPYDKPSGGQQPPPDQPPPGGPSGGGPSGGGPYGGGPYGAPPPPPGGQGGQGGFGRNPYEQNPYGQDPYGGGPGAPDPLAGMPPLAEAGKRVLARVIDIVIVLIPSFLLDWASVGVQDDHFTAGRSAVGGIFTAGIGFVYEFLMTRATGQTVGKRMMRLRAAMLDNGSVPTSNAAAIRAAVLWVPAFCCSCVWFLVIGVTVLVDRPYKQGIHDKAAKTVVVQTTT</sequence>
<reference evidence="9 10" key="4">
    <citation type="journal article" date="2020" name="Sci. Rep.">
        <title>beta-carboline chemical signals induce reveromycin production through a LuxR family regulator in Streptomyces sp. SN-593.</title>
        <authorList>
            <person name="Panthee S."/>
            <person name="Kito N."/>
            <person name="Hayashi T."/>
            <person name="Shimizu T."/>
            <person name="Ishikawa J."/>
            <person name="Hamamoto H."/>
            <person name="Osada H."/>
            <person name="Takahashi S."/>
        </authorList>
    </citation>
    <scope>NUCLEOTIDE SEQUENCE [LARGE SCALE GENOMIC DNA]</scope>
    <source>
        <strain evidence="9 10">SN-593</strain>
    </source>
</reference>
<dbReference type="RefSeq" id="WP_202233891.1">
    <property type="nucleotide sequence ID" value="NZ_AP018365.1"/>
</dbReference>
<keyword evidence="2" id="KW-1003">Cell membrane</keyword>
<keyword evidence="5 7" id="KW-0472">Membrane</keyword>
<feature type="transmembrane region" description="Helical" evidence="7">
    <location>
        <begin position="189"/>
        <end position="212"/>
    </location>
</feature>
<keyword evidence="10" id="KW-1185">Reference proteome</keyword>
<evidence type="ECO:0000256" key="4">
    <source>
        <dbReference type="ARBA" id="ARBA00022989"/>
    </source>
</evidence>
<gene>
    <name evidence="9" type="ORF">RVR_3451</name>
</gene>
<dbReference type="AlphaFoldDB" id="A0A7U3US36"/>
<feature type="transmembrane region" description="Helical" evidence="7">
    <location>
        <begin position="101"/>
        <end position="123"/>
    </location>
</feature>
<dbReference type="Proteomes" id="UP000595703">
    <property type="component" value="Chromosome"/>
</dbReference>
<feature type="compositionally biased region" description="Gly residues" evidence="6">
    <location>
        <begin position="1"/>
        <end position="10"/>
    </location>
</feature>
<dbReference type="GO" id="GO:0005886">
    <property type="term" value="C:plasma membrane"/>
    <property type="evidence" value="ECO:0007669"/>
    <property type="project" value="UniProtKB-SubCell"/>
</dbReference>
<feature type="region of interest" description="Disordered" evidence="6">
    <location>
        <begin position="1"/>
        <end position="91"/>
    </location>
</feature>
<accession>A0A7U3US36</accession>
<dbReference type="InterPro" id="IPR010432">
    <property type="entry name" value="RDD"/>
</dbReference>
<protein>
    <recommendedName>
        <fullName evidence="8">RDD domain-containing protein</fullName>
    </recommendedName>
</protein>
<comment type="subcellular location">
    <subcellularLocation>
        <location evidence="1">Cell membrane</location>
        <topology evidence="1">Multi-pass membrane protein</topology>
    </subcellularLocation>
</comment>
<evidence type="ECO:0000256" key="5">
    <source>
        <dbReference type="ARBA" id="ARBA00023136"/>
    </source>
</evidence>
<name>A0A7U3US36_9ACTN</name>
<organism evidence="9 10">
    <name type="scientific">Actinacidiphila reveromycinica</name>
    <dbReference type="NCBI Taxonomy" id="659352"/>
    <lineage>
        <taxon>Bacteria</taxon>
        <taxon>Bacillati</taxon>
        <taxon>Actinomycetota</taxon>
        <taxon>Actinomycetes</taxon>
        <taxon>Kitasatosporales</taxon>
        <taxon>Streptomycetaceae</taxon>
        <taxon>Actinacidiphila</taxon>
    </lineage>
</organism>
<feature type="domain" description="RDD" evidence="8">
    <location>
        <begin position="95"/>
        <end position="226"/>
    </location>
</feature>
<dbReference type="PANTHER" id="PTHR36115">
    <property type="entry name" value="PROLINE-RICH ANTIGEN HOMOLOG-RELATED"/>
    <property type="match status" value="1"/>
</dbReference>
<evidence type="ECO:0000313" key="9">
    <source>
        <dbReference type="EMBL" id="BBA97623.1"/>
    </source>
</evidence>
<dbReference type="KEGG" id="arev:RVR_3451"/>
<evidence type="ECO:0000256" key="3">
    <source>
        <dbReference type="ARBA" id="ARBA00022692"/>
    </source>
</evidence>
<reference evidence="9 10" key="2">
    <citation type="journal article" date="2011" name="J. Antibiot.">
        <title>Furaquinocins I and J: novel polyketide isoprenoid hybrid compounds from Streptomyces reveromyceticus SN-593.</title>
        <authorList>
            <person name="Panthee S."/>
            <person name="Takahashi S."/>
            <person name="Takagi H."/>
            <person name="Nogawa T."/>
            <person name="Oowada E."/>
            <person name="Uramoto M."/>
            <person name="Osada H."/>
        </authorList>
    </citation>
    <scope>NUCLEOTIDE SEQUENCE [LARGE SCALE GENOMIC DNA]</scope>
    <source>
        <strain evidence="9 10">SN-593</strain>
    </source>
</reference>
<dbReference type="PANTHER" id="PTHR36115:SF4">
    <property type="entry name" value="MEMBRANE PROTEIN"/>
    <property type="match status" value="1"/>
</dbReference>
<evidence type="ECO:0000313" key="10">
    <source>
        <dbReference type="Proteomes" id="UP000595703"/>
    </source>
</evidence>
<dbReference type="InterPro" id="IPR051791">
    <property type="entry name" value="Pra-immunoreactive"/>
</dbReference>
<keyword evidence="3 7" id="KW-0812">Transmembrane</keyword>
<feature type="compositionally biased region" description="Gly residues" evidence="6">
    <location>
        <begin position="31"/>
        <end position="47"/>
    </location>
</feature>
<evidence type="ECO:0000256" key="6">
    <source>
        <dbReference type="SAM" id="MobiDB-lite"/>
    </source>
</evidence>
<evidence type="ECO:0000256" key="7">
    <source>
        <dbReference type="SAM" id="Phobius"/>
    </source>
</evidence>
<reference evidence="9 10" key="1">
    <citation type="journal article" date="2010" name="J. Bacteriol.">
        <title>Biochemical characterization of a novel indole prenyltransferase from Streptomyces sp. SN-593.</title>
        <authorList>
            <person name="Takahashi S."/>
            <person name="Takagi H."/>
            <person name="Toyoda A."/>
            <person name="Uramoto M."/>
            <person name="Nogawa T."/>
            <person name="Ueki M."/>
            <person name="Sakaki Y."/>
            <person name="Osada H."/>
        </authorList>
    </citation>
    <scope>NUCLEOTIDE SEQUENCE [LARGE SCALE GENOMIC DNA]</scope>
    <source>
        <strain evidence="9 10">SN-593</strain>
    </source>
</reference>
<reference evidence="9 10" key="3">
    <citation type="journal article" date="2011" name="Nat. Chem. Biol.">
        <title>Reveromycin A biosynthesis uses RevG and RevJ for stereospecific spiroacetal formation.</title>
        <authorList>
            <person name="Takahashi S."/>
            <person name="Toyoda A."/>
            <person name="Sekiyama Y."/>
            <person name="Takagi H."/>
            <person name="Nogawa T."/>
            <person name="Uramoto M."/>
            <person name="Suzuki R."/>
            <person name="Koshino H."/>
            <person name="Kumano T."/>
            <person name="Panthee S."/>
            <person name="Dairi T."/>
            <person name="Ishikawa J."/>
            <person name="Ikeda H."/>
            <person name="Sakaki Y."/>
            <person name="Osada H."/>
        </authorList>
    </citation>
    <scope>NUCLEOTIDE SEQUENCE [LARGE SCALE GENOMIC DNA]</scope>
    <source>
        <strain evidence="9 10">SN-593</strain>
    </source>
</reference>
<feature type="transmembrane region" description="Helical" evidence="7">
    <location>
        <begin position="135"/>
        <end position="157"/>
    </location>
</feature>